<dbReference type="UniPathway" id="UPA00344"/>
<proteinExistence type="inferred from homology"/>
<keyword evidence="8 11" id="KW-0460">Magnesium</keyword>
<sequence>MLQPLRSARTLPTESFDLFDLLREFAVALMPVSDALAAVLAGTEPLAEETVALDAAYHRVLARDVAARRTQPPEAMSAMDGYAVRAADAATIDSRLAVIGEAAAGRPFAGTVGVGEAVRIFTGGVIPDGADAVVIQEDTVADGKHIMIKEAAIPGRHIRPAGVDFREGDVLLRKGTRLTERDLALAAAMNHPQLAVCRRPRVAILATGDELVMPGTAPGRGQIVYSNGYALHALARSEGAETIDLGVAADTLEATSAGIRRARESGADILITTGGASVGDHDLVQQALKGEGISMAFWKIAIRPGKPMMHGRLGAMRVIGLPGNPVSSYVCAFLFMVPLIRALSGRSVIHHRRECAVLGRDLGANDQREDYLRARLELRGDGTLVALPVRHQDSSLLANLAAAQVLLVRAPFAPKAEAGTPCEVLRLPV</sequence>
<dbReference type="Pfam" id="PF00994">
    <property type="entry name" value="MoCF_biosynth"/>
    <property type="match status" value="1"/>
</dbReference>
<comment type="catalytic activity">
    <reaction evidence="10">
        <text>adenylyl-molybdopterin + molybdate = Mo-molybdopterin + AMP + H(+)</text>
        <dbReference type="Rhea" id="RHEA:35047"/>
        <dbReference type="ChEBI" id="CHEBI:15378"/>
        <dbReference type="ChEBI" id="CHEBI:36264"/>
        <dbReference type="ChEBI" id="CHEBI:62727"/>
        <dbReference type="ChEBI" id="CHEBI:71302"/>
        <dbReference type="ChEBI" id="CHEBI:456215"/>
        <dbReference type="EC" id="2.10.1.1"/>
    </reaction>
</comment>
<dbReference type="SMART" id="SM00852">
    <property type="entry name" value="MoCF_biosynth"/>
    <property type="match status" value="1"/>
</dbReference>
<comment type="cofactor">
    <cofactor evidence="1 11">
        <name>Mg(2+)</name>
        <dbReference type="ChEBI" id="CHEBI:18420"/>
    </cofactor>
</comment>
<protein>
    <recommendedName>
        <fullName evidence="11">Molybdopterin molybdenumtransferase</fullName>
        <ecNumber evidence="11">2.10.1.1</ecNumber>
    </recommendedName>
</protein>
<evidence type="ECO:0000256" key="4">
    <source>
        <dbReference type="ARBA" id="ARBA00010763"/>
    </source>
</evidence>
<keyword evidence="5 11" id="KW-0500">Molybdenum</keyword>
<dbReference type="NCBIfam" id="NF045515">
    <property type="entry name" value="Glp_gephyrin"/>
    <property type="match status" value="1"/>
</dbReference>
<evidence type="ECO:0000313" key="13">
    <source>
        <dbReference type="EMBL" id="SPP95228.1"/>
    </source>
</evidence>
<dbReference type="SUPFAM" id="SSF63867">
    <property type="entry name" value="MoeA C-terminal domain-like"/>
    <property type="match status" value="1"/>
</dbReference>
<dbReference type="Gene3D" id="2.170.190.11">
    <property type="entry name" value="Molybdopterin biosynthesis moea protein, domain 3"/>
    <property type="match status" value="1"/>
</dbReference>
<dbReference type="GO" id="GO:0005829">
    <property type="term" value="C:cytosol"/>
    <property type="evidence" value="ECO:0007669"/>
    <property type="project" value="TreeGrafter"/>
</dbReference>
<evidence type="ECO:0000256" key="5">
    <source>
        <dbReference type="ARBA" id="ARBA00022505"/>
    </source>
</evidence>
<evidence type="ECO:0000256" key="9">
    <source>
        <dbReference type="ARBA" id="ARBA00023150"/>
    </source>
</evidence>
<evidence type="ECO:0000256" key="6">
    <source>
        <dbReference type="ARBA" id="ARBA00022679"/>
    </source>
</evidence>
<comment type="function">
    <text evidence="2 11">Catalyzes the insertion of molybdate into adenylated molybdopterin with the concomitant release of AMP.</text>
</comment>
<dbReference type="AlphaFoldDB" id="A0A2U3Q1K0"/>
<evidence type="ECO:0000256" key="10">
    <source>
        <dbReference type="ARBA" id="ARBA00047317"/>
    </source>
</evidence>
<evidence type="ECO:0000259" key="12">
    <source>
        <dbReference type="SMART" id="SM00852"/>
    </source>
</evidence>
<dbReference type="Gene3D" id="3.90.105.10">
    <property type="entry name" value="Molybdopterin biosynthesis moea protein, domain 2"/>
    <property type="match status" value="1"/>
</dbReference>
<evidence type="ECO:0000256" key="8">
    <source>
        <dbReference type="ARBA" id="ARBA00022842"/>
    </source>
</evidence>
<dbReference type="GO" id="GO:0006777">
    <property type="term" value="P:Mo-molybdopterin cofactor biosynthetic process"/>
    <property type="evidence" value="ECO:0007669"/>
    <property type="project" value="UniProtKB-UniRule"/>
</dbReference>
<organism evidence="13 14">
    <name type="scientific">Bradyrhizobium vignae</name>
    <dbReference type="NCBI Taxonomy" id="1549949"/>
    <lineage>
        <taxon>Bacteria</taxon>
        <taxon>Pseudomonadati</taxon>
        <taxon>Pseudomonadota</taxon>
        <taxon>Alphaproteobacteria</taxon>
        <taxon>Hyphomicrobiales</taxon>
        <taxon>Nitrobacteraceae</taxon>
        <taxon>Bradyrhizobium</taxon>
    </lineage>
</organism>
<dbReference type="FunFam" id="3.40.980.10:FF:000004">
    <property type="entry name" value="Molybdopterin molybdenumtransferase"/>
    <property type="match status" value="1"/>
</dbReference>
<evidence type="ECO:0000256" key="7">
    <source>
        <dbReference type="ARBA" id="ARBA00022723"/>
    </source>
</evidence>
<feature type="domain" description="MoaB/Mog" evidence="12">
    <location>
        <begin position="203"/>
        <end position="342"/>
    </location>
</feature>
<dbReference type="Pfam" id="PF03454">
    <property type="entry name" value="MoeA_C"/>
    <property type="match status" value="1"/>
</dbReference>
<dbReference type="Pfam" id="PF03453">
    <property type="entry name" value="MoeA_N"/>
    <property type="match status" value="1"/>
</dbReference>
<dbReference type="SUPFAM" id="SSF53218">
    <property type="entry name" value="Molybdenum cofactor biosynthesis proteins"/>
    <property type="match status" value="1"/>
</dbReference>
<dbReference type="PANTHER" id="PTHR10192">
    <property type="entry name" value="MOLYBDOPTERIN BIOSYNTHESIS PROTEIN"/>
    <property type="match status" value="1"/>
</dbReference>
<keyword evidence="6 11" id="KW-0808">Transferase</keyword>
<comment type="pathway">
    <text evidence="3 11">Cofactor biosynthesis; molybdopterin biosynthesis.</text>
</comment>
<dbReference type="InterPro" id="IPR005110">
    <property type="entry name" value="MoeA_linker/N"/>
</dbReference>
<dbReference type="NCBIfam" id="TIGR00177">
    <property type="entry name" value="molyb_syn"/>
    <property type="match status" value="1"/>
</dbReference>
<dbReference type="Gene3D" id="3.40.980.10">
    <property type="entry name" value="MoaB/Mog-like domain"/>
    <property type="match status" value="1"/>
</dbReference>
<evidence type="ECO:0000256" key="1">
    <source>
        <dbReference type="ARBA" id="ARBA00001946"/>
    </source>
</evidence>
<dbReference type="InterPro" id="IPR001453">
    <property type="entry name" value="MoaB/Mog_dom"/>
</dbReference>
<keyword evidence="7 11" id="KW-0479">Metal-binding</keyword>
<comment type="similarity">
    <text evidence="4 11">Belongs to the MoeA family.</text>
</comment>
<dbReference type="KEGG" id="bvz:BRAD3257_4225"/>
<evidence type="ECO:0000256" key="2">
    <source>
        <dbReference type="ARBA" id="ARBA00002901"/>
    </source>
</evidence>
<accession>A0A2U3Q1K0</accession>
<dbReference type="CDD" id="cd00887">
    <property type="entry name" value="MoeA"/>
    <property type="match status" value="1"/>
</dbReference>
<gene>
    <name evidence="13" type="ORF">BRAD3257_4225</name>
</gene>
<dbReference type="InterPro" id="IPR036688">
    <property type="entry name" value="MoeA_C_domain_IV_sf"/>
</dbReference>
<dbReference type="EMBL" id="LS398110">
    <property type="protein sequence ID" value="SPP95228.1"/>
    <property type="molecule type" value="Genomic_DNA"/>
</dbReference>
<dbReference type="GO" id="GO:0046872">
    <property type="term" value="F:metal ion binding"/>
    <property type="evidence" value="ECO:0007669"/>
    <property type="project" value="UniProtKB-UniRule"/>
</dbReference>
<dbReference type="EC" id="2.10.1.1" evidence="11"/>
<reference evidence="13 14" key="1">
    <citation type="submission" date="2018-03" db="EMBL/GenBank/DDBJ databases">
        <authorList>
            <person name="Gully D."/>
        </authorList>
    </citation>
    <scope>NUCLEOTIDE SEQUENCE [LARGE SCALE GENOMIC DNA]</scope>
    <source>
        <strain evidence="13">ORS3257</strain>
    </source>
</reference>
<evidence type="ECO:0000256" key="3">
    <source>
        <dbReference type="ARBA" id="ARBA00005046"/>
    </source>
</evidence>
<dbReference type="InterPro" id="IPR036135">
    <property type="entry name" value="MoeA_linker/N_sf"/>
</dbReference>
<name>A0A2U3Q1K0_9BRAD</name>
<keyword evidence="9 11" id="KW-0501">Molybdenum cofactor biosynthesis</keyword>
<evidence type="ECO:0000313" key="14">
    <source>
        <dbReference type="Proteomes" id="UP000246085"/>
    </source>
</evidence>
<dbReference type="InterPro" id="IPR036425">
    <property type="entry name" value="MoaB/Mog-like_dom_sf"/>
</dbReference>
<dbReference type="InterPro" id="IPR038987">
    <property type="entry name" value="MoeA-like"/>
</dbReference>
<evidence type="ECO:0000256" key="11">
    <source>
        <dbReference type="RuleBase" id="RU365090"/>
    </source>
</evidence>
<dbReference type="GO" id="GO:0061599">
    <property type="term" value="F:molybdopterin molybdotransferase activity"/>
    <property type="evidence" value="ECO:0007669"/>
    <property type="project" value="UniProtKB-UniRule"/>
</dbReference>
<dbReference type="Gene3D" id="2.40.340.10">
    <property type="entry name" value="MoeA, C-terminal, domain IV"/>
    <property type="match status" value="1"/>
</dbReference>
<dbReference type="SUPFAM" id="SSF63882">
    <property type="entry name" value="MoeA N-terminal region -like"/>
    <property type="match status" value="1"/>
</dbReference>
<dbReference type="Proteomes" id="UP000246085">
    <property type="component" value="Chromosome BRAD3257"/>
</dbReference>
<dbReference type="InterPro" id="IPR005111">
    <property type="entry name" value="MoeA_C_domain_IV"/>
</dbReference>
<dbReference type="PANTHER" id="PTHR10192:SF5">
    <property type="entry name" value="GEPHYRIN"/>
    <property type="match status" value="1"/>
</dbReference>